<name>A0AAV7UG02_PLEWA</name>
<gene>
    <name evidence="8" type="ORF">NDU88_004660</name>
</gene>
<evidence type="ECO:0000256" key="4">
    <source>
        <dbReference type="ARBA" id="ARBA00022723"/>
    </source>
</evidence>
<dbReference type="GO" id="GO:0046872">
    <property type="term" value="F:metal ion binding"/>
    <property type="evidence" value="ECO:0007669"/>
    <property type="project" value="UniProtKB-KW"/>
</dbReference>
<evidence type="ECO:0000256" key="7">
    <source>
        <dbReference type="ARBA" id="ARBA00022833"/>
    </source>
</evidence>
<keyword evidence="5" id="KW-0255">Endonuclease</keyword>
<dbReference type="GO" id="GO:0006364">
    <property type="term" value="P:rRNA processing"/>
    <property type="evidence" value="ECO:0007669"/>
    <property type="project" value="InterPro"/>
</dbReference>
<comment type="similarity">
    <text evidence="2">Belongs to the endoribonuclease YbeY family.</text>
</comment>
<keyword evidence="3" id="KW-0540">Nuclease</keyword>
<dbReference type="Pfam" id="PF02130">
    <property type="entry name" value="YbeY"/>
    <property type="match status" value="1"/>
</dbReference>
<evidence type="ECO:0000313" key="9">
    <source>
        <dbReference type="Proteomes" id="UP001066276"/>
    </source>
</evidence>
<comment type="caution">
    <text evidence="8">The sequence shown here is derived from an EMBL/GenBank/DDBJ whole genome shotgun (WGS) entry which is preliminary data.</text>
</comment>
<dbReference type="NCBIfam" id="TIGR00043">
    <property type="entry name" value="rRNA maturation RNase YbeY"/>
    <property type="match status" value="1"/>
</dbReference>
<dbReference type="PROSITE" id="PS01306">
    <property type="entry name" value="UPF0054"/>
    <property type="match status" value="1"/>
</dbReference>
<keyword evidence="7" id="KW-0862">Zinc</keyword>
<dbReference type="SUPFAM" id="SSF55486">
    <property type="entry name" value="Metalloproteases ('zincins'), catalytic domain"/>
    <property type="match status" value="1"/>
</dbReference>
<dbReference type="GO" id="GO:0004519">
    <property type="term" value="F:endonuclease activity"/>
    <property type="evidence" value="ECO:0007669"/>
    <property type="project" value="UniProtKB-KW"/>
</dbReference>
<dbReference type="Gene3D" id="3.40.390.30">
    <property type="entry name" value="Metalloproteases ('zincins'), catalytic domain"/>
    <property type="match status" value="1"/>
</dbReference>
<dbReference type="PANTHER" id="PTHR46986">
    <property type="entry name" value="ENDORIBONUCLEASE YBEY, CHLOROPLASTIC"/>
    <property type="match status" value="1"/>
</dbReference>
<dbReference type="InterPro" id="IPR023091">
    <property type="entry name" value="MetalPrtase_cat_dom_sf_prd"/>
</dbReference>
<keyword evidence="9" id="KW-1185">Reference proteome</keyword>
<keyword evidence="4" id="KW-0479">Metal-binding</keyword>
<dbReference type="AlphaFoldDB" id="A0AAV7UG02"/>
<protein>
    <submittedName>
        <fullName evidence="8">Uncharacterized protein</fullName>
    </submittedName>
</protein>
<dbReference type="HAMAP" id="MF_00009">
    <property type="entry name" value="Endoribonucl_YbeY"/>
    <property type="match status" value="1"/>
</dbReference>
<evidence type="ECO:0000256" key="1">
    <source>
        <dbReference type="ARBA" id="ARBA00001947"/>
    </source>
</evidence>
<dbReference type="InterPro" id="IPR020549">
    <property type="entry name" value="YbeY_CS"/>
</dbReference>
<proteinExistence type="inferred from homology"/>
<organism evidence="8 9">
    <name type="scientific">Pleurodeles waltl</name>
    <name type="common">Iberian ribbed newt</name>
    <dbReference type="NCBI Taxonomy" id="8319"/>
    <lineage>
        <taxon>Eukaryota</taxon>
        <taxon>Metazoa</taxon>
        <taxon>Chordata</taxon>
        <taxon>Craniata</taxon>
        <taxon>Vertebrata</taxon>
        <taxon>Euteleostomi</taxon>
        <taxon>Amphibia</taxon>
        <taxon>Batrachia</taxon>
        <taxon>Caudata</taxon>
        <taxon>Salamandroidea</taxon>
        <taxon>Salamandridae</taxon>
        <taxon>Pleurodelinae</taxon>
        <taxon>Pleurodeles</taxon>
    </lineage>
</organism>
<sequence length="197" mass="22703">MTRTTATAQMQTSAVCDGLDRVLVHAKHALVEMSLVLQNLQRVIPLRRVPLRQNVELLRRILGIQHFDLGVICVDNRRIQLINHAYRGKNYPTDVLSFPFKENLKAGELPQPAFRDEYNLGDIFLGVEYIHQQCLDQNEDFYDILTVVAAHGLCHLLGYTHRSEADLEQMYHKEKLILEELNRLTGSNLKPLTKNQF</sequence>
<keyword evidence="6" id="KW-0378">Hydrolase</keyword>
<dbReference type="EMBL" id="JANPWB010000005">
    <property type="protein sequence ID" value="KAJ1187894.1"/>
    <property type="molecule type" value="Genomic_DNA"/>
</dbReference>
<accession>A0AAV7UG02</accession>
<dbReference type="GO" id="GO:0004222">
    <property type="term" value="F:metalloendopeptidase activity"/>
    <property type="evidence" value="ECO:0007669"/>
    <property type="project" value="InterPro"/>
</dbReference>
<evidence type="ECO:0000256" key="5">
    <source>
        <dbReference type="ARBA" id="ARBA00022759"/>
    </source>
</evidence>
<evidence type="ECO:0000313" key="8">
    <source>
        <dbReference type="EMBL" id="KAJ1187894.1"/>
    </source>
</evidence>
<dbReference type="Proteomes" id="UP001066276">
    <property type="component" value="Chromosome 3_1"/>
</dbReference>
<dbReference type="InterPro" id="IPR002036">
    <property type="entry name" value="YbeY"/>
</dbReference>
<reference evidence="8" key="1">
    <citation type="journal article" date="2022" name="bioRxiv">
        <title>Sequencing and chromosome-scale assembly of the giantPleurodeles waltlgenome.</title>
        <authorList>
            <person name="Brown T."/>
            <person name="Elewa A."/>
            <person name="Iarovenko S."/>
            <person name="Subramanian E."/>
            <person name="Araus A.J."/>
            <person name="Petzold A."/>
            <person name="Susuki M."/>
            <person name="Suzuki K.-i.T."/>
            <person name="Hayashi T."/>
            <person name="Toyoda A."/>
            <person name="Oliveira C."/>
            <person name="Osipova E."/>
            <person name="Leigh N.D."/>
            <person name="Simon A."/>
            <person name="Yun M.H."/>
        </authorList>
    </citation>
    <scope>NUCLEOTIDE SEQUENCE</scope>
    <source>
        <strain evidence="8">20211129_DDA</strain>
        <tissue evidence="8">Liver</tissue>
    </source>
</reference>
<comment type="cofactor">
    <cofactor evidence="1">
        <name>Zn(2+)</name>
        <dbReference type="ChEBI" id="CHEBI:29105"/>
    </cofactor>
</comment>
<evidence type="ECO:0000256" key="2">
    <source>
        <dbReference type="ARBA" id="ARBA00010875"/>
    </source>
</evidence>
<dbReference type="PANTHER" id="PTHR46986:SF1">
    <property type="entry name" value="ENDORIBONUCLEASE YBEY, CHLOROPLASTIC"/>
    <property type="match status" value="1"/>
</dbReference>
<evidence type="ECO:0000256" key="6">
    <source>
        <dbReference type="ARBA" id="ARBA00022801"/>
    </source>
</evidence>
<evidence type="ECO:0000256" key="3">
    <source>
        <dbReference type="ARBA" id="ARBA00022722"/>
    </source>
</evidence>